<feature type="compositionally biased region" description="Pro residues" evidence="1">
    <location>
        <begin position="291"/>
        <end position="313"/>
    </location>
</feature>
<feature type="compositionally biased region" description="Pro residues" evidence="1">
    <location>
        <begin position="227"/>
        <end position="249"/>
    </location>
</feature>
<sequence length="395" mass="42894">MLVYTSDTEYVEYSVFKTTDPHYFNIPSTLITKIETYYQADKMSWSAGPYLYAGRDKTGASVAVSSSNTEVPQPTNTPTPTVEPSPTVTPTPTDIVLGKLFTLGSGINTGNITTDKLTDENVATFGQVGNYKSSTTGFWIKLPEEYYISKFKVEFANGGNQAFSAYFYDEKGTEIKLSQRVIGGEILTKQELSVNVDKVRYIFLGNAGNDLKVYDFKVYGYLTNQPTPTPLPTATPEPTVSPTPSPSPTASPTTTPSPTATPDPTPTTTPNPTPTVTPTPTATATSTPVPTATPTPTTTPKPTVTPAPTPTPEQPGDRAILVITMTNGVEKEYDLPIAEVDAFLTWYDARDAGRGPGMYAIDKHSNNKGPFKKRKDYVVFDKILTYEVSEYTTSE</sequence>
<evidence type="ECO:0000256" key="1">
    <source>
        <dbReference type="SAM" id="MobiDB-lite"/>
    </source>
</evidence>
<protein>
    <submittedName>
        <fullName evidence="2">Uncharacterized protein</fullName>
    </submittedName>
</protein>
<dbReference type="PANTHER" id="PTHR48184:SF3">
    <property type="entry name" value="SCP DOMAIN-CONTAINING PROTEIN"/>
    <property type="match status" value="1"/>
</dbReference>
<gene>
    <name evidence="2" type="ORF">BSK56_04490</name>
</gene>
<feature type="region of interest" description="Disordered" evidence="1">
    <location>
        <begin position="63"/>
        <end position="89"/>
    </location>
</feature>
<proteinExistence type="predicted"/>
<feature type="compositionally biased region" description="Pro residues" evidence="1">
    <location>
        <begin position="259"/>
        <end position="277"/>
    </location>
</feature>
<keyword evidence="3" id="KW-1185">Reference proteome</keyword>
<organism evidence="2 3">
    <name type="scientific">Paenibacillus borealis</name>
    <dbReference type="NCBI Taxonomy" id="160799"/>
    <lineage>
        <taxon>Bacteria</taxon>
        <taxon>Bacillati</taxon>
        <taxon>Bacillota</taxon>
        <taxon>Bacilli</taxon>
        <taxon>Bacillales</taxon>
        <taxon>Paenibacillaceae</taxon>
        <taxon>Paenibacillus</taxon>
    </lineage>
</organism>
<dbReference type="SUPFAM" id="SSF49785">
    <property type="entry name" value="Galactose-binding domain-like"/>
    <property type="match status" value="1"/>
</dbReference>
<comment type="caution">
    <text evidence="2">The sequence shown here is derived from an EMBL/GenBank/DDBJ whole genome shotgun (WGS) entry which is preliminary data.</text>
</comment>
<evidence type="ECO:0000313" key="3">
    <source>
        <dbReference type="Proteomes" id="UP000187412"/>
    </source>
</evidence>
<dbReference type="EMBL" id="MPTB01000004">
    <property type="protein sequence ID" value="OMD51888.1"/>
    <property type="molecule type" value="Genomic_DNA"/>
</dbReference>
<feature type="region of interest" description="Disordered" evidence="1">
    <location>
        <begin position="227"/>
        <end position="316"/>
    </location>
</feature>
<evidence type="ECO:0000313" key="2">
    <source>
        <dbReference type="EMBL" id="OMD51888.1"/>
    </source>
</evidence>
<name>A0ABX3HMB4_PAEBO</name>
<reference evidence="2 3" key="1">
    <citation type="submission" date="2016-10" db="EMBL/GenBank/DDBJ databases">
        <title>Paenibacillus species isolates.</title>
        <authorList>
            <person name="Beno S.M."/>
        </authorList>
    </citation>
    <scope>NUCLEOTIDE SEQUENCE [LARGE SCALE GENOMIC DNA]</scope>
    <source>
        <strain evidence="2 3">FSL H7-0744</strain>
    </source>
</reference>
<dbReference type="PANTHER" id="PTHR48184">
    <property type="entry name" value="RICIN B-TYPE LECTIN DOMAIN-CONTAINING PROTEIN"/>
    <property type="match status" value="1"/>
</dbReference>
<accession>A0ABX3HMB4</accession>
<dbReference type="Proteomes" id="UP000187412">
    <property type="component" value="Unassembled WGS sequence"/>
</dbReference>
<feature type="compositionally biased region" description="Pro residues" evidence="1">
    <location>
        <begin position="75"/>
        <end position="89"/>
    </location>
</feature>
<dbReference type="InterPro" id="IPR008979">
    <property type="entry name" value="Galactose-bd-like_sf"/>
</dbReference>
<feature type="compositionally biased region" description="Low complexity" evidence="1">
    <location>
        <begin position="278"/>
        <end position="290"/>
    </location>
</feature>